<dbReference type="SMART" id="SM00355">
    <property type="entry name" value="ZnF_C2H2"/>
    <property type="match status" value="4"/>
</dbReference>
<evidence type="ECO:0000313" key="11">
    <source>
        <dbReference type="Proteomes" id="UP000807342"/>
    </source>
</evidence>
<organism evidence="10 11">
    <name type="scientific">Macrolepiota fuliginosa MF-IS2</name>
    <dbReference type="NCBI Taxonomy" id="1400762"/>
    <lineage>
        <taxon>Eukaryota</taxon>
        <taxon>Fungi</taxon>
        <taxon>Dikarya</taxon>
        <taxon>Basidiomycota</taxon>
        <taxon>Agaricomycotina</taxon>
        <taxon>Agaricomycetes</taxon>
        <taxon>Agaricomycetidae</taxon>
        <taxon>Agaricales</taxon>
        <taxon>Agaricineae</taxon>
        <taxon>Agaricaceae</taxon>
        <taxon>Macrolepiota</taxon>
    </lineage>
</organism>
<accession>A0A9P6C784</accession>
<feature type="region of interest" description="Disordered" evidence="8">
    <location>
        <begin position="165"/>
        <end position="266"/>
    </location>
</feature>
<feature type="region of interest" description="Disordered" evidence="8">
    <location>
        <begin position="281"/>
        <end position="366"/>
    </location>
</feature>
<gene>
    <name evidence="10" type="ORF">P691DRAFT_655680</name>
</gene>
<feature type="compositionally biased region" description="Basic and acidic residues" evidence="8">
    <location>
        <begin position="354"/>
        <end position="366"/>
    </location>
</feature>
<dbReference type="FunFam" id="3.30.160.60:FF:000624">
    <property type="entry name" value="zinc finger protein 697"/>
    <property type="match status" value="1"/>
</dbReference>
<dbReference type="FunFam" id="3.30.160.60:FF:000125">
    <property type="entry name" value="Putative zinc finger protein 143"/>
    <property type="match status" value="1"/>
</dbReference>
<feature type="region of interest" description="Disordered" evidence="8">
    <location>
        <begin position="1"/>
        <end position="72"/>
    </location>
</feature>
<keyword evidence="6" id="KW-0539">Nucleus</keyword>
<dbReference type="Proteomes" id="UP000807342">
    <property type="component" value="Unassembled WGS sequence"/>
</dbReference>
<keyword evidence="2" id="KW-0479">Metal-binding</keyword>
<feature type="compositionally biased region" description="Basic and acidic residues" evidence="8">
    <location>
        <begin position="165"/>
        <end position="177"/>
    </location>
</feature>
<dbReference type="GO" id="GO:0000981">
    <property type="term" value="F:DNA-binding transcription factor activity, RNA polymerase II-specific"/>
    <property type="evidence" value="ECO:0007669"/>
    <property type="project" value="UniProtKB-ARBA"/>
</dbReference>
<dbReference type="PANTHER" id="PTHR14003:SF19">
    <property type="entry name" value="YY2 TRANSCRIPTION FACTOR"/>
    <property type="match status" value="1"/>
</dbReference>
<feature type="domain" description="C2H2-type" evidence="9">
    <location>
        <begin position="393"/>
        <end position="422"/>
    </location>
</feature>
<reference evidence="10" key="1">
    <citation type="submission" date="2020-11" db="EMBL/GenBank/DDBJ databases">
        <authorList>
            <consortium name="DOE Joint Genome Institute"/>
            <person name="Ahrendt S."/>
            <person name="Riley R."/>
            <person name="Andreopoulos W."/>
            <person name="Labutti K."/>
            <person name="Pangilinan J."/>
            <person name="Ruiz-Duenas F.J."/>
            <person name="Barrasa J.M."/>
            <person name="Sanchez-Garcia M."/>
            <person name="Camarero S."/>
            <person name="Miyauchi S."/>
            <person name="Serrano A."/>
            <person name="Linde D."/>
            <person name="Babiker R."/>
            <person name="Drula E."/>
            <person name="Ayuso-Fernandez I."/>
            <person name="Pacheco R."/>
            <person name="Padilla G."/>
            <person name="Ferreira P."/>
            <person name="Barriuso J."/>
            <person name="Kellner H."/>
            <person name="Castanera R."/>
            <person name="Alfaro M."/>
            <person name="Ramirez L."/>
            <person name="Pisabarro A.G."/>
            <person name="Kuo A."/>
            <person name="Tritt A."/>
            <person name="Lipzen A."/>
            <person name="He G."/>
            <person name="Yan M."/>
            <person name="Ng V."/>
            <person name="Cullen D."/>
            <person name="Martin F."/>
            <person name="Rosso M.-N."/>
            <person name="Henrissat B."/>
            <person name="Hibbett D."/>
            <person name="Martinez A.T."/>
            <person name="Grigoriev I.V."/>
        </authorList>
    </citation>
    <scope>NUCLEOTIDE SEQUENCE</scope>
    <source>
        <strain evidence="10">MF-IS2</strain>
    </source>
</reference>
<evidence type="ECO:0000256" key="2">
    <source>
        <dbReference type="ARBA" id="ARBA00022723"/>
    </source>
</evidence>
<feature type="compositionally biased region" description="Polar residues" evidence="8">
    <location>
        <begin position="41"/>
        <end position="54"/>
    </location>
</feature>
<proteinExistence type="predicted"/>
<evidence type="ECO:0000256" key="3">
    <source>
        <dbReference type="ARBA" id="ARBA00022737"/>
    </source>
</evidence>
<comment type="subcellular location">
    <subcellularLocation>
        <location evidence="1">Nucleus</location>
    </subcellularLocation>
</comment>
<feature type="domain" description="C2H2-type" evidence="9">
    <location>
        <begin position="453"/>
        <end position="482"/>
    </location>
</feature>
<evidence type="ECO:0000313" key="10">
    <source>
        <dbReference type="EMBL" id="KAF9454492.1"/>
    </source>
</evidence>
<evidence type="ECO:0000256" key="7">
    <source>
        <dbReference type="PROSITE-ProRule" id="PRU00042"/>
    </source>
</evidence>
<dbReference type="GO" id="GO:0000978">
    <property type="term" value="F:RNA polymerase II cis-regulatory region sequence-specific DNA binding"/>
    <property type="evidence" value="ECO:0007669"/>
    <property type="project" value="TreeGrafter"/>
</dbReference>
<dbReference type="SUPFAM" id="SSF57667">
    <property type="entry name" value="beta-beta-alpha zinc fingers"/>
    <property type="match status" value="2"/>
</dbReference>
<feature type="domain" description="C2H2-type" evidence="9">
    <location>
        <begin position="363"/>
        <end position="392"/>
    </location>
</feature>
<feature type="compositionally biased region" description="Acidic residues" evidence="8">
    <location>
        <begin position="558"/>
        <end position="574"/>
    </location>
</feature>
<evidence type="ECO:0000256" key="4">
    <source>
        <dbReference type="ARBA" id="ARBA00022771"/>
    </source>
</evidence>
<sequence length="636" mass="69130">MDNEEHLLNLSDVVHDDPIDDPDNQHLNHSNPDDDHESDSCTRSSSYDPSSTILSPLHDGYTVPEHPPHHIPVPESFSVEMLEREIATLLNQNATAASAALLSAAAQQRQAHLELANGQSQESVESQNAADSISSLGLNLSGLAAVLQAAQAQAENERVAVELAAKEPDFTRQREDELAQNGHRNTRTAPAFHSLTQGDESEETRRQRSKRSGGIGSDGSDYLLSDDDTGAAREDRQRDSTPPPRSPTHNDMDASATGLPPVPREFSDISDILTHLSAQFEPEPGLSTPDSSPVISHSRPPVVETPPVTPAPTLSPSNIPPPPPSTQPIASTSTNPPQPAPADPPSPKKAKKVKEKERGPHLHTCEQENCRKSFTRRSDLARHMRIHTGERPFVCEHAGCGKTFIQRSALHVHSRVHTGEKPHCCEYPGCGKTFGDSSSLARHRRTHTGKRPYKCEDPTCEKTFTRRTTLTSHMRTHDPSWEPDPNVRYNFKGKKRKIEDEEEQELAESVRTISALFQSGNASVLQGGRGDESLEVRVASISAEIAAAIAHAQSRVYEEEDEEDEIDELDEDSGAETGGPGKLGPNTSGIRGGDGKGESGTGGDEDDDSDTFPVPLRSRSVKSREPAVVAGAKRKR</sequence>
<feature type="compositionally biased region" description="Pro residues" evidence="8">
    <location>
        <begin position="336"/>
        <end position="347"/>
    </location>
</feature>
<dbReference type="PROSITE" id="PS00028">
    <property type="entry name" value="ZINC_FINGER_C2H2_1"/>
    <property type="match status" value="4"/>
</dbReference>
<feature type="compositionally biased region" description="Basic and acidic residues" evidence="8">
    <location>
        <begin position="1"/>
        <end position="17"/>
    </location>
</feature>
<comment type="caution">
    <text evidence="10">The sequence shown here is derived from an EMBL/GenBank/DDBJ whole genome shotgun (WGS) entry which is preliminary data.</text>
</comment>
<dbReference type="Gene3D" id="3.30.160.60">
    <property type="entry name" value="Classic Zinc Finger"/>
    <property type="match status" value="4"/>
</dbReference>
<dbReference type="FunFam" id="3.30.160.60:FF:000744">
    <property type="entry name" value="zinc finger E-box-binding homeobox 1"/>
    <property type="match status" value="1"/>
</dbReference>
<evidence type="ECO:0000256" key="5">
    <source>
        <dbReference type="ARBA" id="ARBA00022833"/>
    </source>
</evidence>
<dbReference type="GO" id="GO:0000785">
    <property type="term" value="C:chromatin"/>
    <property type="evidence" value="ECO:0007669"/>
    <property type="project" value="TreeGrafter"/>
</dbReference>
<keyword evidence="5" id="KW-0862">Zinc</keyword>
<evidence type="ECO:0000256" key="1">
    <source>
        <dbReference type="ARBA" id="ARBA00004123"/>
    </source>
</evidence>
<keyword evidence="3" id="KW-0677">Repeat</keyword>
<dbReference type="GO" id="GO:0005667">
    <property type="term" value="C:transcription regulator complex"/>
    <property type="evidence" value="ECO:0007669"/>
    <property type="project" value="TreeGrafter"/>
</dbReference>
<name>A0A9P6C784_9AGAR</name>
<evidence type="ECO:0000256" key="6">
    <source>
        <dbReference type="ARBA" id="ARBA00023242"/>
    </source>
</evidence>
<dbReference type="FunFam" id="3.30.160.60:FF:000072">
    <property type="entry name" value="zinc finger protein 143 isoform X1"/>
    <property type="match status" value="1"/>
</dbReference>
<dbReference type="PROSITE" id="PS50157">
    <property type="entry name" value="ZINC_FINGER_C2H2_2"/>
    <property type="match status" value="4"/>
</dbReference>
<dbReference type="InterPro" id="IPR013087">
    <property type="entry name" value="Znf_C2H2_type"/>
</dbReference>
<feature type="domain" description="C2H2-type" evidence="9">
    <location>
        <begin position="423"/>
        <end position="452"/>
    </location>
</feature>
<keyword evidence="11" id="KW-1185">Reference proteome</keyword>
<dbReference type="InterPro" id="IPR036236">
    <property type="entry name" value="Znf_C2H2_sf"/>
</dbReference>
<evidence type="ECO:0000259" key="9">
    <source>
        <dbReference type="PROSITE" id="PS50157"/>
    </source>
</evidence>
<evidence type="ECO:0000256" key="8">
    <source>
        <dbReference type="SAM" id="MobiDB-lite"/>
    </source>
</evidence>
<protein>
    <recommendedName>
        <fullName evidence="9">C2H2-type domain-containing protein</fullName>
    </recommendedName>
</protein>
<feature type="compositionally biased region" description="Basic and acidic residues" evidence="8">
    <location>
        <begin position="230"/>
        <end position="239"/>
    </location>
</feature>
<dbReference type="Pfam" id="PF00096">
    <property type="entry name" value="zf-C2H2"/>
    <property type="match status" value="4"/>
</dbReference>
<dbReference type="GO" id="GO:0008270">
    <property type="term" value="F:zinc ion binding"/>
    <property type="evidence" value="ECO:0007669"/>
    <property type="project" value="UniProtKB-KW"/>
</dbReference>
<dbReference type="AlphaFoldDB" id="A0A9P6C784"/>
<feature type="region of interest" description="Disordered" evidence="8">
    <location>
        <begin position="553"/>
        <end position="636"/>
    </location>
</feature>
<dbReference type="EMBL" id="MU151053">
    <property type="protein sequence ID" value="KAF9454492.1"/>
    <property type="molecule type" value="Genomic_DNA"/>
</dbReference>
<keyword evidence="4 7" id="KW-0863">Zinc-finger</keyword>
<dbReference type="OrthoDB" id="654211at2759"/>
<dbReference type="GO" id="GO:0031519">
    <property type="term" value="C:PcG protein complex"/>
    <property type="evidence" value="ECO:0007669"/>
    <property type="project" value="TreeGrafter"/>
</dbReference>
<dbReference type="PANTHER" id="PTHR14003">
    <property type="entry name" value="TRANSCRIPTIONAL REPRESSOR PROTEIN YY"/>
    <property type="match status" value="1"/>
</dbReference>